<evidence type="ECO:0000256" key="1">
    <source>
        <dbReference type="SAM" id="MobiDB-lite"/>
    </source>
</evidence>
<proteinExistence type="predicted"/>
<dbReference type="HOGENOM" id="CLU_1447633_0_0_1"/>
<dbReference type="Proteomes" id="UP000030653">
    <property type="component" value="Unassembled WGS sequence"/>
</dbReference>
<organism evidence="2 3">
    <name type="scientific">Dacryopinax primogenitus (strain DJM 731)</name>
    <name type="common">Brown rot fungus</name>
    <dbReference type="NCBI Taxonomy" id="1858805"/>
    <lineage>
        <taxon>Eukaryota</taxon>
        <taxon>Fungi</taxon>
        <taxon>Dikarya</taxon>
        <taxon>Basidiomycota</taxon>
        <taxon>Agaricomycotina</taxon>
        <taxon>Dacrymycetes</taxon>
        <taxon>Dacrymycetales</taxon>
        <taxon>Dacrymycetaceae</taxon>
        <taxon>Dacryopinax</taxon>
    </lineage>
</organism>
<dbReference type="GeneID" id="63688067"/>
<feature type="compositionally biased region" description="Pro residues" evidence="1">
    <location>
        <begin position="37"/>
        <end position="47"/>
    </location>
</feature>
<feature type="region of interest" description="Disordered" evidence="1">
    <location>
        <begin position="17"/>
        <end position="60"/>
    </location>
</feature>
<evidence type="ECO:0000313" key="2">
    <source>
        <dbReference type="EMBL" id="EJU01118.1"/>
    </source>
</evidence>
<keyword evidence="3" id="KW-1185">Reference proteome</keyword>
<sequence>MAEMRKEMERMCAEVARIDARSQEQSLPLPHSAPALEPSPPRPPPLSSLPSLADEREDISSQITSALPEAKFYTDSARIDLSEEMDASLSTHFTHFNKVDEELQSLGKHLRAMGEEMGGMREEAGRKWEEMLAKVRGVLEVSRACVGLLTRLDPEVQSGTAAAENVERPAGQVQDDHEGQGMILDQA</sequence>
<evidence type="ECO:0000313" key="3">
    <source>
        <dbReference type="Proteomes" id="UP000030653"/>
    </source>
</evidence>
<gene>
    <name evidence="2" type="ORF">DACRYDRAFT_22899</name>
</gene>
<name>M5GAZ6_DACPD</name>
<feature type="region of interest" description="Disordered" evidence="1">
    <location>
        <begin position="157"/>
        <end position="187"/>
    </location>
</feature>
<accession>M5GAZ6</accession>
<dbReference type="EMBL" id="JH795865">
    <property type="protein sequence ID" value="EJU01118.1"/>
    <property type="molecule type" value="Genomic_DNA"/>
</dbReference>
<dbReference type="RefSeq" id="XP_040628015.1">
    <property type="nucleotide sequence ID" value="XM_040773005.1"/>
</dbReference>
<protein>
    <submittedName>
        <fullName evidence="2">Uncharacterized protein</fullName>
    </submittedName>
</protein>
<reference evidence="2 3" key="1">
    <citation type="journal article" date="2012" name="Science">
        <title>The Paleozoic origin of enzymatic lignin decomposition reconstructed from 31 fungal genomes.</title>
        <authorList>
            <person name="Floudas D."/>
            <person name="Binder M."/>
            <person name="Riley R."/>
            <person name="Barry K."/>
            <person name="Blanchette R.A."/>
            <person name="Henrissat B."/>
            <person name="Martinez A.T."/>
            <person name="Otillar R."/>
            <person name="Spatafora J.W."/>
            <person name="Yadav J.S."/>
            <person name="Aerts A."/>
            <person name="Benoit I."/>
            <person name="Boyd A."/>
            <person name="Carlson A."/>
            <person name="Copeland A."/>
            <person name="Coutinho P.M."/>
            <person name="de Vries R.P."/>
            <person name="Ferreira P."/>
            <person name="Findley K."/>
            <person name="Foster B."/>
            <person name="Gaskell J."/>
            <person name="Glotzer D."/>
            <person name="Gorecki P."/>
            <person name="Heitman J."/>
            <person name="Hesse C."/>
            <person name="Hori C."/>
            <person name="Igarashi K."/>
            <person name="Jurgens J.A."/>
            <person name="Kallen N."/>
            <person name="Kersten P."/>
            <person name="Kohler A."/>
            <person name="Kuees U."/>
            <person name="Kumar T.K.A."/>
            <person name="Kuo A."/>
            <person name="LaButti K."/>
            <person name="Larrondo L.F."/>
            <person name="Lindquist E."/>
            <person name="Ling A."/>
            <person name="Lombard V."/>
            <person name="Lucas S."/>
            <person name="Lundell T."/>
            <person name="Martin R."/>
            <person name="McLaughlin D.J."/>
            <person name="Morgenstern I."/>
            <person name="Morin E."/>
            <person name="Murat C."/>
            <person name="Nagy L.G."/>
            <person name="Nolan M."/>
            <person name="Ohm R.A."/>
            <person name="Patyshakuliyeva A."/>
            <person name="Rokas A."/>
            <person name="Ruiz-Duenas F.J."/>
            <person name="Sabat G."/>
            <person name="Salamov A."/>
            <person name="Samejima M."/>
            <person name="Schmutz J."/>
            <person name="Slot J.C."/>
            <person name="St John F."/>
            <person name="Stenlid J."/>
            <person name="Sun H."/>
            <person name="Sun S."/>
            <person name="Syed K."/>
            <person name="Tsang A."/>
            <person name="Wiebenga A."/>
            <person name="Young D."/>
            <person name="Pisabarro A."/>
            <person name="Eastwood D.C."/>
            <person name="Martin F."/>
            <person name="Cullen D."/>
            <person name="Grigoriev I.V."/>
            <person name="Hibbett D.S."/>
        </authorList>
    </citation>
    <scope>NUCLEOTIDE SEQUENCE [LARGE SCALE GENOMIC DNA]</scope>
    <source>
        <strain evidence="2 3">DJM-731 SS1</strain>
    </source>
</reference>
<dbReference type="AlphaFoldDB" id="M5GAZ6"/>